<keyword evidence="7" id="KW-0732">Signal</keyword>
<dbReference type="PANTHER" id="PTHR21581:SF11">
    <property type="entry name" value="D-ALANYL-D-ALANINE CARBOXYPEPTIDASE DACA"/>
    <property type="match status" value="1"/>
</dbReference>
<evidence type="ECO:0000256" key="4">
    <source>
        <dbReference type="ARBA" id="ARBA00012448"/>
    </source>
</evidence>
<feature type="active site" description="Proton acceptor" evidence="13">
    <location>
        <position position="60"/>
    </location>
</feature>
<dbReference type="EC" id="3.4.16.4" evidence="4"/>
<dbReference type="PRINTS" id="PR00725">
    <property type="entry name" value="DADACBPTASE1"/>
</dbReference>
<keyword evidence="18" id="KW-1185">Reference proteome</keyword>
<sequence>MMLGLSFILLIASFFGTGINVYAAGPDVKAEGAILVDADTGKILYEYNADLTLAPASMTKMMTEYLVLEAIDKGKIEWDTKVSISEHVHKISQNRGLSNVPLRVDLKYSVKELYEAMAIYSANGATMALAEAVSGTESKFVEQMNKKAKEMGLTEYKFVNTTGLNNRDLGGNHPAGGPEEENMLSARSTAKLAFRLVKDYPEVLDFASIPEKKFREGTDDMIQMKNWNWMLPGLVYANKYKVEGIDGLKTGSTDLAGYCFTGTAKQGDMRLISVVMNTNSYEARFAETEKLLNYGFNNFEKQTLVKAGYQKKDQADLPVVKGKEKSVAVSSNKELSTVIKKGEKELYKPKVKIDKSKLNEDGALVAPVKKGEAVGKVTLDYKGKEDFGYLYEKQQAAVDLVTENSIEKAGWFTLAMRGIGGFFSGIWTSVADAVKGLF</sequence>
<comment type="similarity">
    <text evidence="3 15">Belongs to the peptidase S11 family.</text>
</comment>
<dbReference type="GO" id="GO:0009002">
    <property type="term" value="F:serine-type D-Ala-D-Ala carboxypeptidase activity"/>
    <property type="evidence" value="ECO:0007669"/>
    <property type="project" value="UniProtKB-EC"/>
</dbReference>
<comment type="pathway">
    <text evidence="2">Cell wall biogenesis; peptidoglycan biosynthesis.</text>
</comment>
<accession>A0A5R9EW42</accession>
<keyword evidence="11" id="KW-0961">Cell wall biogenesis/degradation</keyword>
<dbReference type="SUPFAM" id="SSF69189">
    <property type="entry name" value="Penicillin-binding protein associated domain"/>
    <property type="match status" value="1"/>
</dbReference>
<dbReference type="InterPro" id="IPR018044">
    <property type="entry name" value="Peptidase_S11"/>
</dbReference>
<evidence type="ECO:0000256" key="14">
    <source>
        <dbReference type="PIRSR" id="PIRSR618044-2"/>
    </source>
</evidence>
<dbReference type="AlphaFoldDB" id="A0A5R9EW42"/>
<evidence type="ECO:0000256" key="13">
    <source>
        <dbReference type="PIRSR" id="PIRSR618044-1"/>
    </source>
</evidence>
<feature type="domain" description="Peptidase S11 D-Ala-D-Ala carboxypeptidase A C-terminal" evidence="16">
    <location>
        <begin position="299"/>
        <end position="408"/>
    </location>
</feature>
<dbReference type="GO" id="GO:0071555">
    <property type="term" value="P:cell wall organization"/>
    <property type="evidence" value="ECO:0007669"/>
    <property type="project" value="UniProtKB-KW"/>
</dbReference>
<evidence type="ECO:0000256" key="2">
    <source>
        <dbReference type="ARBA" id="ARBA00004752"/>
    </source>
</evidence>
<dbReference type="RefSeq" id="WP_138129595.1">
    <property type="nucleotide sequence ID" value="NZ_SWLG01000032.1"/>
</dbReference>
<evidence type="ECO:0000256" key="12">
    <source>
        <dbReference type="ARBA" id="ARBA00034000"/>
    </source>
</evidence>
<proteinExistence type="inferred from homology"/>
<gene>
    <name evidence="17" type="ORF">FCL54_22635</name>
</gene>
<dbReference type="PANTHER" id="PTHR21581">
    <property type="entry name" value="D-ALANYL-D-ALANINE CARBOXYPEPTIDASE"/>
    <property type="match status" value="1"/>
</dbReference>
<evidence type="ECO:0000256" key="1">
    <source>
        <dbReference type="ARBA" id="ARBA00003217"/>
    </source>
</evidence>
<dbReference type="Pfam" id="PF00768">
    <property type="entry name" value="Peptidase_S11"/>
    <property type="match status" value="1"/>
</dbReference>
<keyword evidence="5 17" id="KW-0121">Carboxypeptidase</keyword>
<comment type="function">
    <text evidence="1">Removes C-terminal D-alanyl residues from sugar-peptide cell wall precursors.</text>
</comment>
<dbReference type="InterPro" id="IPR012907">
    <property type="entry name" value="Peptidase_S11_C"/>
</dbReference>
<protein>
    <recommendedName>
        <fullName evidence="4">serine-type D-Ala-D-Ala carboxypeptidase</fullName>
        <ecNumber evidence="4">3.4.16.4</ecNumber>
    </recommendedName>
</protein>
<evidence type="ECO:0000256" key="15">
    <source>
        <dbReference type="RuleBase" id="RU004016"/>
    </source>
</evidence>
<evidence type="ECO:0000313" key="17">
    <source>
        <dbReference type="EMBL" id="TLS35021.1"/>
    </source>
</evidence>
<dbReference type="InterPro" id="IPR037167">
    <property type="entry name" value="Peptidase_S11_C_sf"/>
</dbReference>
<evidence type="ECO:0000256" key="10">
    <source>
        <dbReference type="ARBA" id="ARBA00022984"/>
    </source>
</evidence>
<dbReference type="UniPathway" id="UPA00219"/>
<evidence type="ECO:0000256" key="7">
    <source>
        <dbReference type="ARBA" id="ARBA00022729"/>
    </source>
</evidence>
<evidence type="ECO:0000256" key="9">
    <source>
        <dbReference type="ARBA" id="ARBA00022960"/>
    </source>
</evidence>
<comment type="caution">
    <text evidence="17">The sequence shown here is derived from an EMBL/GenBank/DDBJ whole genome shotgun (WGS) entry which is preliminary data.</text>
</comment>
<feature type="active site" evidence="13">
    <location>
        <position position="121"/>
    </location>
</feature>
<dbReference type="GO" id="GO:0008360">
    <property type="term" value="P:regulation of cell shape"/>
    <property type="evidence" value="ECO:0007669"/>
    <property type="project" value="UniProtKB-KW"/>
</dbReference>
<organism evidence="17 18">
    <name type="scientific">Exobacillus caeni</name>
    <dbReference type="NCBI Taxonomy" id="2574798"/>
    <lineage>
        <taxon>Bacteria</taxon>
        <taxon>Bacillati</taxon>
        <taxon>Bacillota</taxon>
        <taxon>Bacilli</taxon>
        <taxon>Bacillales</taxon>
        <taxon>Guptibacillaceae</taxon>
        <taxon>Exobacillus</taxon>
    </lineage>
</organism>
<dbReference type="Gene3D" id="3.40.710.10">
    <property type="entry name" value="DD-peptidase/beta-lactamase superfamily"/>
    <property type="match status" value="1"/>
</dbReference>
<keyword evidence="9" id="KW-0133">Cell shape</keyword>
<dbReference type="SMART" id="SM00936">
    <property type="entry name" value="PBP5_C"/>
    <property type="match status" value="1"/>
</dbReference>
<dbReference type="InterPro" id="IPR015956">
    <property type="entry name" value="Peniciliin-bd_prot_C_sf"/>
</dbReference>
<dbReference type="InterPro" id="IPR012338">
    <property type="entry name" value="Beta-lactam/transpept-like"/>
</dbReference>
<dbReference type="OrthoDB" id="9791132at2"/>
<dbReference type="GO" id="GO:0009252">
    <property type="term" value="P:peptidoglycan biosynthetic process"/>
    <property type="evidence" value="ECO:0007669"/>
    <property type="project" value="UniProtKB-UniPathway"/>
</dbReference>
<evidence type="ECO:0000256" key="5">
    <source>
        <dbReference type="ARBA" id="ARBA00022645"/>
    </source>
</evidence>
<keyword evidence="10" id="KW-0573">Peptidoglycan synthesis</keyword>
<evidence type="ECO:0000256" key="11">
    <source>
        <dbReference type="ARBA" id="ARBA00023316"/>
    </source>
</evidence>
<reference evidence="17 18" key="1">
    <citation type="submission" date="2019-04" db="EMBL/GenBank/DDBJ databases">
        <title>Bacillus caeni sp. nov., a bacterium isolated from mangrove sediment.</title>
        <authorList>
            <person name="Huang H."/>
            <person name="Mo K."/>
            <person name="Hu Y."/>
        </authorList>
    </citation>
    <scope>NUCLEOTIDE SEQUENCE [LARGE SCALE GENOMIC DNA]</scope>
    <source>
        <strain evidence="17 18">HB172195</strain>
    </source>
</reference>
<evidence type="ECO:0000313" key="18">
    <source>
        <dbReference type="Proteomes" id="UP000308230"/>
    </source>
</evidence>
<keyword evidence="6" id="KW-0645">Protease</keyword>
<dbReference type="InterPro" id="IPR001967">
    <property type="entry name" value="Peptidase_S11_N"/>
</dbReference>
<keyword evidence="8" id="KW-0378">Hydrolase</keyword>
<dbReference type="Gene3D" id="2.60.410.10">
    <property type="entry name" value="D-Ala-D-Ala carboxypeptidase, C-terminal domain"/>
    <property type="match status" value="1"/>
</dbReference>
<dbReference type="SUPFAM" id="SSF56601">
    <property type="entry name" value="beta-lactamase/transpeptidase-like"/>
    <property type="match status" value="1"/>
</dbReference>
<comment type="catalytic activity">
    <reaction evidence="12">
        <text>Preferential cleavage: (Ac)2-L-Lys-D-Ala-|-D-Ala. Also transpeptidation of peptidyl-alanyl moieties that are N-acyl substituents of D-alanine.</text>
        <dbReference type="EC" id="3.4.16.4"/>
    </reaction>
</comment>
<evidence type="ECO:0000256" key="3">
    <source>
        <dbReference type="ARBA" id="ARBA00007164"/>
    </source>
</evidence>
<evidence type="ECO:0000259" key="16">
    <source>
        <dbReference type="SMART" id="SM00936"/>
    </source>
</evidence>
<dbReference type="EMBL" id="SWLG01000032">
    <property type="protein sequence ID" value="TLS35021.1"/>
    <property type="molecule type" value="Genomic_DNA"/>
</dbReference>
<evidence type="ECO:0000256" key="6">
    <source>
        <dbReference type="ARBA" id="ARBA00022670"/>
    </source>
</evidence>
<dbReference type="Proteomes" id="UP000308230">
    <property type="component" value="Unassembled WGS sequence"/>
</dbReference>
<dbReference type="Pfam" id="PF07943">
    <property type="entry name" value="PBP5_C"/>
    <property type="match status" value="1"/>
</dbReference>
<evidence type="ECO:0000256" key="8">
    <source>
        <dbReference type="ARBA" id="ARBA00022801"/>
    </source>
</evidence>
<name>A0A5R9EW42_9BACL</name>
<dbReference type="GO" id="GO:0006508">
    <property type="term" value="P:proteolysis"/>
    <property type="evidence" value="ECO:0007669"/>
    <property type="project" value="UniProtKB-KW"/>
</dbReference>
<feature type="active site" description="Acyl-ester intermediate" evidence="13">
    <location>
        <position position="57"/>
    </location>
</feature>
<feature type="binding site" evidence="14">
    <location>
        <position position="249"/>
    </location>
    <ligand>
        <name>substrate</name>
    </ligand>
</feature>